<comment type="caution">
    <text evidence="1">The sequence shown here is derived from an EMBL/GenBank/DDBJ whole genome shotgun (WGS) entry which is preliminary data.</text>
</comment>
<evidence type="ECO:0000313" key="1">
    <source>
        <dbReference type="EMBL" id="MDR5892748.1"/>
    </source>
</evidence>
<dbReference type="RefSeq" id="WP_309636470.1">
    <property type="nucleotide sequence ID" value="NZ_JARWAL010000006.1"/>
</dbReference>
<protein>
    <submittedName>
        <fullName evidence="1">Uncharacterized protein</fullName>
    </submittedName>
</protein>
<evidence type="ECO:0000313" key="2">
    <source>
        <dbReference type="Proteomes" id="UP001252270"/>
    </source>
</evidence>
<accession>A0ABU1GL91</accession>
<name>A0ABU1GL91_9GAMM</name>
<gene>
    <name evidence="1" type="ORF">QC820_07945</name>
</gene>
<reference evidence="1 2" key="1">
    <citation type="submission" date="2023-04" db="EMBL/GenBank/DDBJ databases">
        <title>A long-awaited taxogenomic arrangement of the family Halomonadaceae.</title>
        <authorList>
            <person name="De La Haba R."/>
            <person name="Chuvochina M."/>
            <person name="Wittouck S."/>
            <person name="Arahal D.R."/>
            <person name="Sanchez-Porro C."/>
            <person name="Hugenholtz P."/>
            <person name="Ventosa A."/>
        </authorList>
    </citation>
    <scope>NUCLEOTIDE SEQUENCE [LARGE SCALE GENOMIC DNA]</scope>
    <source>
        <strain evidence="1 2">DSM 17332</strain>
    </source>
</reference>
<keyword evidence="2" id="KW-1185">Reference proteome</keyword>
<dbReference type="Proteomes" id="UP001252270">
    <property type="component" value="Unassembled WGS sequence"/>
</dbReference>
<sequence length="478" mass="52453">MAMSWGVKAEASPVTVAPLTVETEGNHYQYRMHMTIQGDDLFWDLTQGPDVTLVAPDEEHLSQVSGFDPLYTGEALDNRPHQVASRFDALVSRMPAESGRPPLEYQDVFDNRQRTEAVRVAVEPTGATRELAGREASAYTLAVVSDKSRWRDEAWHPYHALNLGTVWVFEDLAFSPAPLQLSRYVFNLVFAPHSVSGLEEYYHEQLISALAPLGMLAGARMQEVQISAEGLAELEADGWRVEGDEPPGQAQGYRFELLTTELNTETEPLDYAVLEGMSRLDAASLDYLETPLMMVNRLGLCPALPEEMGADSLLAAMQENASFRGQMQGSIDGEVLGEASFGSQDDSFGRGFMLTLESYDPELHQAACLTLLRVDAAMPDDPQRLAVAEGPDQAKPGELVAYLALTDLTEPGRSRVVAAGLGSDGEVILERVDEETLSGHLRLDGQVTPLDRLTDSLPLVIEGEFSARQAWDRVPMAR</sequence>
<proteinExistence type="predicted"/>
<organism evidence="1 2">
    <name type="scientific">Halomonas mongoliensis</name>
    <dbReference type="NCBI Taxonomy" id="321265"/>
    <lineage>
        <taxon>Bacteria</taxon>
        <taxon>Pseudomonadati</taxon>
        <taxon>Pseudomonadota</taxon>
        <taxon>Gammaproteobacteria</taxon>
        <taxon>Oceanospirillales</taxon>
        <taxon>Halomonadaceae</taxon>
        <taxon>Halomonas</taxon>
    </lineage>
</organism>
<dbReference type="EMBL" id="JARWAL010000006">
    <property type="protein sequence ID" value="MDR5892748.1"/>
    <property type="molecule type" value="Genomic_DNA"/>
</dbReference>